<accession>A0A4V2PAN2</accession>
<organism evidence="2 3">
    <name type="scientific">Nocardia alba</name>
    <dbReference type="NCBI Taxonomy" id="225051"/>
    <lineage>
        <taxon>Bacteria</taxon>
        <taxon>Bacillati</taxon>
        <taxon>Actinomycetota</taxon>
        <taxon>Actinomycetes</taxon>
        <taxon>Mycobacteriales</taxon>
        <taxon>Nocardiaceae</taxon>
        <taxon>Nocardia</taxon>
    </lineage>
</organism>
<evidence type="ECO:0000313" key="2">
    <source>
        <dbReference type="EMBL" id="TCJ94095.1"/>
    </source>
</evidence>
<evidence type="ECO:0000256" key="1">
    <source>
        <dbReference type="SAM" id="MobiDB-lite"/>
    </source>
</evidence>
<sequence>MASKKRPTAPFVTVTVYSTSPEEETFGAVTEVLRDVGTATGVITESAVDHGNGGGTSGVGDTPGISGEKTHVIGELFQVPRIGPAYCEYVYRRSDSDRHAIAVNMSAEELGIPVEYLNRDELISADRREKFSRTLLHRMSNISGVLYGSVDIEQPVPTPSELTSMPLPVDLYIANSLLTAEVVENLEYLYHKVNGTSTLWENGVFYTPFRSVRARDPRGRRNVVNLEKDVTPVIATAFDLWRRRTYG</sequence>
<reference evidence="2 3" key="1">
    <citation type="submission" date="2019-03" db="EMBL/GenBank/DDBJ databases">
        <title>Genomic Encyclopedia of Type Strains, Phase IV (KMG-IV): sequencing the most valuable type-strain genomes for metagenomic binning, comparative biology and taxonomic classification.</title>
        <authorList>
            <person name="Goeker M."/>
        </authorList>
    </citation>
    <scope>NUCLEOTIDE SEQUENCE [LARGE SCALE GENOMIC DNA]</scope>
    <source>
        <strain evidence="2 3">DSM 44684</strain>
    </source>
</reference>
<dbReference type="Proteomes" id="UP000294856">
    <property type="component" value="Unassembled WGS sequence"/>
</dbReference>
<dbReference type="OrthoDB" id="9965985at2"/>
<name>A0A4V2PAN2_9NOCA</name>
<dbReference type="STRING" id="1210063.GCA_001612665_02042"/>
<feature type="region of interest" description="Disordered" evidence="1">
    <location>
        <begin position="46"/>
        <end position="65"/>
    </location>
</feature>
<dbReference type="RefSeq" id="WP_132370136.1">
    <property type="nucleotide sequence ID" value="NZ_SMFR01000004.1"/>
</dbReference>
<dbReference type="EMBL" id="SMFR01000004">
    <property type="protein sequence ID" value="TCJ94095.1"/>
    <property type="molecule type" value="Genomic_DNA"/>
</dbReference>
<keyword evidence="3" id="KW-1185">Reference proteome</keyword>
<protein>
    <submittedName>
        <fullName evidence="2">Uncharacterized protein</fullName>
    </submittedName>
</protein>
<evidence type="ECO:0000313" key="3">
    <source>
        <dbReference type="Proteomes" id="UP000294856"/>
    </source>
</evidence>
<gene>
    <name evidence="2" type="ORF">DFR71_4685</name>
</gene>
<dbReference type="AlphaFoldDB" id="A0A4V2PAN2"/>
<proteinExistence type="predicted"/>
<comment type="caution">
    <text evidence="2">The sequence shown here is derived from an EMBL/GenBank/DDBJ whole genome shotgun (WGS) entry which is preliminary data.</text>
</comment>